<comment type="caution">
    <text evidence="3">The sequence shown here is derived from an EMBL/GenBank/DDBJ whole genome shotgun (WGS) entry which is preliminary data.</text>
</comment>
<dbReference type="OrthoDB" id="19394at2759"/>
<dbReference type="Pfam" id="PF14613">
    <property type="entry name" value="HAM1_C"/>
    <property type="match status" value="1"/>
</dbReference>
<protein>
    <submittedName>
        <fullName evidence="3">Uncharacterized protein C32A11.02c</fullName>
    </submittedName>
</protein>
<evidence type="ECO:0000313" key="4">
    <source>
        <dbReference type="Proteomes" id="UP000076154"/>
    </source>
</evidence>
<reference evidence="3" key="1">
    <citation type="submission" date="2018-04" db="EMBL/GenBank/DDBJ databases">
        <title>Whole genome sequencing of Hypsizygus marmoreus.</title>
        <authorList>
            <person name="Choi I.-G."/>
            <person name="Min B."/>
            <person name="Kim J.-G."/>
            <person name="Kim S."/>
            <person name="Oh Y.-L."/>
            <person name="Kong W.-S."/>
            <person name="Park H."/>
            <person name="Jeong J."/>
            <person name="Song E.-S."/>
        </authorList>
    </citation>
    <scope>NUCLEOTIDE SEQUENCE [LARGE SCALE GENOMIC DNA]</scope>
    <source>
        <strain evidence="3">51987-8</strain>
    </source>
</reference>
<keyword evidence="4" id="KW-1185">Reference proteome</keyword>
<name>A0A369JLX0_HYPMA</name>
<feature type="domain" description="HAM1-like N-terminal" evidence="2">
    <location>
        <begin position="7"/>
        <end position="208"/>
    </location>
</feature>
<dbReference type="PANTHER" id="PTHR31138:SF1">
    <property type="entry name" value="PDZ DOMAIN-CONTAINING PROTEIN"/>
    <property type="match status" value="1"/>
</dbReference>
<accession>A0A369JLX0</accession>
<organism evidence="3 4">
    <name type="scientific">Hypsizygus marmoreus</name>
    <name type="common">White beech mushroom</name>
    <name type="synonym">Agaricus marmoreus</name>
    <dbReference type="NCBI Taxonomy" id="39966"/>
    <lineage>
        <taxon>Eukaryota</taxon>
        <taxon>Fungi</taxon>
        <taxon>Dikarya</taxon>
        <taxon>Basidiomycota</taxon>
        <taxon>Agaricomycotina</taxon>
        <taxon>Agaricomycetes</taxon>
        <taxon>Agaricomycetidae</taxon>
        <taxon>Agaricales</taxon>
        <taxon>Tricholomatineae</taxon>
        <taxon>Lyophyllaceae</taxon>
        <taxon>Hypsizygus</taxon>
    </lineage>
</organism>
<evidence type="ECO:0000259" key="2">
    <source>
        <dbReference type="Pfam" id="PF19343"/>
    </source>
</evidence>
<dbReference type="Proteomes" id="UP000076154">
    <property type="component" value="Unassembled WGS sequence"/>
</dbReference>
<evidence type="ECO:0000259" key="1">
    <source>
        <dbReference type="Pfam" id="PF14613"/>
    </source>
</evidence>
<dbReference type="PANTHER" id="PTHR31138">
    <property type="entry name" value="CHROMOSOME 19, WHOLE GENOME SHOTGUN SEQUENCE"/>
    <property type="match status" value="1"/>
</dbReference>
<gene>
    <name evidence="3" type="ORF">Hypma_010505</name>
</gene>
<dbReference type="EMBL" id="LUEZ02000051">
    <property type="protein sequence ID" value="RDB22342.1"/>
    <property type="molecule type" value="Genomic_DNA"/>
</dbReference>
<dbReference type="InterPro" id="IPR045967">
    <property type="entry name" value="HAM1-like_N"/>
</dbReference>
<feature type="domain" description="HAM1-like C-terminal" evidence="1">
    <location>
        <begin position="595"/>
        <end position="727"/>
    </location>
</feature>
<sequence length="821" mass="91284">MDKATSVLGALDAGKLPSTQQMNEFLDWLDKVGITSIEPTSSSHLSSQGRLLANRVRAVLDAYKQLGNNKNADNILQEAMYHLMHGDLEASGIDTDDAMKDINELRASLRSLISIIWSSMTSESGSLLNEFASFTRLSLADAAELIEQTAGTAKENLREIEQGVQKGERTNITGRDRKRVEEERGDVKVQWDHGMDNVKGAGDTVIDATRNVSASVQDKADRTSSRVHEAYLKICDRAQSDSHYRDAINTIISIIEKRTHQTLESSTSGSLSTFINDPTPEKHVSTALDLIQTFLERLSCTPLDPLFSKARSCLDAIAGDARLREWFDDFFEFSRANLIKKGYARSEESKGKREELNTRWNELLEAEDGKWKKAVEQVKVELKKFQDGLARDKDLERLKTAHVLLERDIERGLVEAGSEAETGLEALMERATWFWQDLFRVYLPRVVGFLSDIPIPRTEFKDSEIEFVLENLDISTLNILPSHVYIRNITDVDITTAHSPTSAPHTAIGTLTRIKVDAVQLTLKDVSFWYKDLNASMISPSEFSGLLALTLPPQGISLDIKVRLIPSTIPAHAPDSRASLGHYHIIEHVKVAISEDVNMEVKESNHGVLLAMFKPIFMMRFREALEKTLAGQLRAALEWMDGVAWDVGRRREVFEDTGMMGGSAAVLAAIWSEFGRFRRERESAEGADVEWWATGTGVVVEQRKVEGKGDVKFAMGAEPQILGGEKRGPLGTGAEPLAKRVGEAVSEATGVDMREAVERVGEVDAGRMRGEVGAVAGRVKGQAEGIVKEGKRKVKSFRTAVEMKKEVEERKEGWRSDAFDV</sequence>
<dbReference type="STRING" id="39966.A0A369JLX0"/>
<proteinExistence type="predicted"/>
<dbReference type="AlphaFoldDB" id="A0A369JLX0"/>
<feature type="domain" description="HAM1-like N-terminal" evidence="2">
    <location>
        <begin position="238"/>
        <end position="563"/>
    </location>
</feature>
<dbReference type="InParanoid" id="A0A369JLX0"/>
<dbReference type="InterPro" id="IPR027842">
    <property type="entry name" value="HAM1-like_C"/>
</dbReference>
<evidence type="ECO:0000313" key="3">
    <source>
        <dbReference type="EMBL" id="RDB22342.1"/>
    </source>
</evidence>
<dbReference type="Pfam" id="PF19343">
    <property type="entry name" value="HAM1_N"/>
    <property type="match status" value="2"/>
</dbReference>